<dbReference type="Gene3D" id="2.30.40.10">
    <property type="entry name" value="Urease, subunit C, domain 1"/>
    <property type="match status" value="1"/>
</dbReference>
<name>A0AAW3YQB0_9GAMM</name>
<comment type="caution">
    <text evidence="4">The sequence shown here is derived from an EMBL/GenBank/DDBJ whole genome shotgun (WGS) entry which is preliminary data.</text>
</comment>
<dbReference type="Pfam" id="PF22647">
    <property type="entry name" value="EF_0837-like_N"/>
    <property type="match status" value="1"/>
</dbReference>
<dbReference type="PANTHER" id="PTHR42717:SF1">
    <property type="entry name" value="IMIDAZOLONEPROPIONASE AND RELATED AMIDOHYDROLASES"/>
    <property type="match status" value="1"/>
</dbReference>
<dbReference type="InterPro" id="IPR011059">
    <property type="entry name" value="Metal-dep_hydrolase_composite"/>
</dbReference>
<dbReference type="SUPFAM" id="SSF51556">
    <property type="entry name" value="Metallo-dependent hydrolases"/>
    <property type="match status" value="1"/>
</dbReference>
<evidence type="ECO:0000256" key="1">
    <source>
        <dbReference type="PIRSR" id="PIRSR039004-1"/>
    </source>
</evidence>
<protein>
    <submittedName>
        <fullName evidence="4">Amidohydrolase/deacetylase family metallohydrolase</fullName>
        <ecNumber evidence="4">3.5.2.3</ecNumber>
    </submittedName>
</protein>
<organism evidence="4">
    <name type="scientific">Xenorhabdus szentirmaii</name>
    <dbReference type="NCBI Taxonomy" id="290112"/>
    <lineage>
        <taxon>Bacteria</taxon>
        <taxon>Pseudomonadati</taxon>
        <taxon>Pseudomonadota</taxon>
        <taxon>Gammaproteobacteria</taxon>
        <taxon>Enterobacterales</taxon>
        <taxon>Morganellaceae</taxon>
        <taxon>Xenorhabdus</taxon>
    </lineage>
</organism>
<dbReference type="EMBL" id="JACXBF010000128">
    <property type="protein sequence ID" value="MBD2800100.1"/>
    <property type="molecule type" value="Genomic_DNA"/>
</dbReference>
<evidence type="ECO:0000256" key="3">
    <source>
        <dbReference type="PIRSR" id="PIRSR039004-3"/>
    </source>
</evidence>
<feature type="site" description="Transition state stabilizer" evidence="3">
    <location>
        <position position="155"/>
    </location>
</feature>
<dbReference type="NCBIfam" id="NF006689">
    <property type="entry name" value="PRK09237.1"/>
    <property type="match status" value="1"/>
</dbReference>
<dbReference type="SUPFAM" id="SSF51338">
    <property type="entry name" value="Composite domain of metallo-dependent hydrolases"/>
    <property type="match status" value="1"/>
</dbReference>
<feature type="binding site" evidence="1">
    <location>
        <position position="61"/>
    </location>
    <ligand>
        <name>Zn(2+)</name>
        <dbReference type="ChEBI" id="CHEBI:29105"/>
        <label>1</label>
    </ligand>
</feature>
<keyword evidence="1" id="KW-0479">Metal-binding</keyword>
<dbReference type="InterPro" id="IPR047601">
    <property type="entry name" value="EF_0837-like"/>
</dbReference>
<dbReference type="InterPro" id="IPR032466">
    <property type="entry name" value="Metal_Hydrolase"/>
</dbReference>
<sequence>MNDLIIRQGKLINGNVIDIVINDGKISTLGPDAAAERVAIREIHLHGHYCISAGWIDAHTHCYPQSPLYFDEPDLVGVAGGVTTVVDAGSTGADDIDHFYSVTRRVKTHVYAFLNIARTGICNQNELADMSYIDNEHLQSAIRRHKGFVIGLKARMSKSVVGKNGLLPLIKAKTMQKMSGLPLMVHIGNSPPELAEIADLLTKGDIITHCFNGKPNRIIDDAGNLKPTIQRALARGVIFDVGHGSESLSFPVAEQAIRFGAYPHMISSDIYQRNRIGGPVYSLATVMTKFLTLGLPAQCVLDCVTINAANSLHLPRKGRLERGYDGDITIFEFKNQSIELMDADGHSRIGKQQFIPVAAIVAGTHVIVPENTTSGISVKDRVTLRRSINNDIPL</sequence>
<keyword evidence="4" id="KW-0378">Hydrolase</keyword>
<dbReference type="GO" id="GO:0019213">
    <property type="term" value="F:deacetylase activity"/>
    <property type="evidence" value="ECO:0007669"/>
    <property type="project" value="InterPro"/>
</dbReference>
<dbReference type="InterPro" id="IPR020043">
    <property type="entry name" value="Deacetylase_Atu3266-like"/>
</dbReference>
<feature type="binding site" evidence="1">
    <location>
        <position position="269"/>
    </location>
    <ligand>
        <name>Zn(2+)</name>
        <dbReference type="ChEBI" id="CHEBI:29105"/>
        <label>1</label>
    </ligand>
</feature>
<feature type="binding site" evidence="1">
    <location>
        <position position="59"/>
    </location>
    <ligand>
        <name>Zn(2+)</name>
        <dbReference type="ChEBI" id="CHEBI:29105"/>
        <label>1</label>
    </ligand>
</feature>
<feature type="binding site" evidence="1">
    <location>
        <position position="209"/>
    </location>
    <ligand>
        <name>Zn(2+)</name>
        <dbReference type="ChEBI" id="CHEBI:29105"/>
        <label>2</label>
    </ligand>
</feature>
<feature type="modified residue" description="N6-carboxylysine" evidence="2">
    <location>
        <position position="153"/>
    </location>
</feature>
<reference evidence="4" key="1">
    <citation type="submission" date="2020-09" db="EMBL/GenBank/DDBJ databases">
        <authorList>
            <person name="Palma L."/>
            <person name="Caballero P."/>
            <person name="Berry C."/>
            <person name="Del Valle E."/>
        </authorList>
    </citation>
    <scope>NUCLEOTIDE SEQUENCE</scope>
    <source>
        <strain evidence="4">M</strain>
    </source>
</reference>
<accession>A0AAW3YQB0</accession>
<dbReference type="PANTHER" id="PTHR42717">
    <property type="entry name" value="DIHYDROOROTASE-RELATED"/>
    <property type="match status" value="1"/>
</dbReference>
<dbReference type="PIRSF" id="PIRSF039004">
    <property type="entry name" value="ADE_EF_0837"/>
    <property type="match status" value="1"/>
</dbReference>
<dbReference type="GO" id="GO:0046872">
    <property type="term" value="F:metal ion binding"/>
    <property type="evidence" value="ECO:0007669"/>
    <property type="project" value="UniProtKB-KW"/>
</dbReference>
<proteinExistence type="predicted"/>
<feature type="binding site" description="via carbamate group" evidence="1">
    <location>
        <position position="153"/>
    </location>
    <ligand>
        <name>Zn(2+)</name>
        <dbReference type="ChEBI" id="CHEBI:29105"/>
        <label>2</label>
    </ligand>
</feature>
<dbReference type="RefSeq" id="WP_323868654.1">
    <property type="nucleotide sequence ID" value="NZ_JACXBF010000128.1"/>
</dbReference>
<feature type="binding site" description="via carbamate group" evidence="1">
    <location>
        <position position="153"/>
    </location>
    <ligand>
        <name>Zn(2+)</name>
        <dbReference type="ChEBI" id="CHEBI:29105"/>
        <label>1</label>
    </ligand>
</feature>
<dbReference type="AlphaFoldDB" id="A0AAW3YQB0"/>
<evidence type="ECO:0000256" key="2">
    <source>
        <dbReference type="PIRSR" id="PIRSR039004-2"/>
    </source>
</evidence>
<dbReference type="Proteomes" id="UP001193920">
    <property type="component" value="Unassembled WGS sequence"/>
</dbReference>
<dbReference type="EC" id="3.5.2.3" evidence="4"/>
<keyword evidence="1" id="KW-0862">Zinc</keyword>
<evidence type="ECO:0000313" key="4">
    <source>
        <dbReference type="EMBL" id="MBD2800100.1"/>
    </source>
</evidence>
<dbReference type="GO" id="GO:0004151">
    <property type="term" value="F:dihydroorotase activity"/>
    <property type="evidence" value="ECO:0007669"/>
    <property type="project" value="UniProtKB-EC"/>
</dbReference>
<dbReference type="NCBIfam" id="TIGR03583">
    <property type="entry name" value="EF_0837"/>
    <property type="match status" value="1"/>
</dbReference>
<feature type="binding site" evidence="1">
    <location>
        <position position="186"/>
    </location>
    <ligand>
        <name>Zn(2+)</name>
        <dbReference type="ChEBI" id="CHEBI:29105"/>
        <label>2</label>
    </ligand>
</feature>
<dbReference type="Gene3D" id="3.20.20.140">
    <property type="entry name" value="Metal-dependent hydrolases"/>
    <property type="match status" value="1"/>
</dbReference>
<gene>
    <name evidence="4" type="ORF">ID854_06415</name>
</gene>
<reference evidence="4" key="2">
    <citation type="journal article" date="2024" name="Toxins">
        <title>Genome Sequence Analysis of Native Xenorhabdus Strains Isolated from Entomopathogenic Nematodes in Argentina.</title>
        <authorList>
            <person name="Palma L."/>
            <person name="Frizzo L."/>
            <person name="Kaiser S."/>
            <person name="Berry C."/>
            <person name="Caballero P."/>
            <person name="Bode H.B."/>
            <person name="Del Valle E.E."/>
        </authorList>
    </citation>
    <scope>NUCLEOTIDE SEQUENCE</scope>
    <source>
        <strain evidence="4">M</strain>
    </source>
</reference>